<evidence type="ECO:0000313" key="9">
    <source>
        <dbReference type="EMBL" id="SNU85201.1"/>
    </source>
</evidence>
<keyword evidence="7" id="KW-0472">Membrane</keyword>
<name>A0A239SIH7_9BURK</name>
<dbReference type="Proteomes" id="UP000215126">
    <property type="component" value="Chromosome 1"/>
</dbReference>
<evidence type="ECO:0000256" key="1">
    <source>
        <dbReference type="ARBA" id="ARBA00022448"/>
    </source>
</evidence>
<keyword evidence="6" id="KW-1278">Translocase</keyword>
<dbReference type="EMBL" id="LT906435">
    <property type="protein sequence ID" value="SNU85201.1"/>
    <property type="molecule type" value="Genomic_DNA"/>
</dbReference>
<dbReference type="GO" id="GO:0015416">
    <property type="term" value="F:ABC-type phosphonate transporter activity"/>
    <property type="evidence" value="ECO:0007669"/>
    <property type="project" value="InterPro"/>
</dbReference>
<protein>
    <submittedName>
        <fullName evidence="9">Phosphate-import ATP-binding protein PhnC</fullName>
        <ecNumber evidence="9">3.6.3.27</ecNumber>
    </submittedName>
</protein>
<dbReference type="Pfam" id="PF00005">
    <property type="entry name" value="ABC_tran"/>
    <property type="match status" value="1"/>
</dbReference>
<dbReference type="InterPro" id="IPR015854">
    <property type="entry name" value="ABC_transpr_LolD-like"/>
</dbReference>
<evidence type="ECO:0000256" key="4">
    <source>
        <dbReference type="ARBA" id="ARBA00022741"/>
    </source>
</evidence>
<dbReference type="CDD" id="cd03256">
    <property type="entry name" value="ABC_PhnC_transporter"/>
    <property type="match status" value="1"/>
</dbReference>
<evidence type="ECO:0000259" key="8">
    <source>
        <dbReference type="PROSITE" id="PS50893"/>
    </source>
</evidence>
<dbReference type="GO" id="GO:0005886">
    <property type="term" value="C:plasma membrane"/>
    <property type="evidence" value="ECO:0007669"/>
    <property type="project" value="TreeGrafter"/>
</dbReference>
<evidence type="ECO:0000256" key="6">
    <source>
        <dbReference type="ARBA" id="ARBA00022967"/>
    </source>
</evidence>
<keyword evidence="2" id="KW-1003">Cell membrane</keyword>
<keyword evidence="9" id="KW-0378">Hydrolase</keyword>
<evidence type="ECO:0000256" key="7">
    <source>
        <dbReference type="ARBA" id="ARBA00023136"/>
    </source>
</evidence>
<keyword evidence="3" id="KW-0997">Cell inner membrane</keyword>
<feature type="domain" description="ABC transporter" evidence="8">
    <location>
        <begin position="44"/>
        <end position="288"/>
    </location>
</feature>
<dbReference type="AlphaFoldDB" id="A0A239SIH7"/>
<reference evidence="9 10" key="1">
    <citation type="submission" date="2017-06" db="EMBL/GenBank/DDBJ databases">
        <authorList>
            <consortium name="Pathogen Informatics"/>
        </authorList>
    </citation>
    <scope>NUCLEOTIDE SEQUENCE [LARGE SCALE GENOMIC DNA]</scope>
    <source>
        <strain evidence="9 10">NCTC13161</strain>
    </source>
</reference>
<gene>
    <name evidence="9" type="primary">phnC_2</name>
    <name evidence="9" type="ORF">SAMEA4530655_02361</name>
</gene>
<dbReference type="PROSITE" id="PS50893">
    <property type="entry name" value="ABC_TRANSPORTER_2"/>
    <property type="match status" value="1"/>
</dbReference>
<dbReference type="GO" id="GO:0005524">
    <property type="term" value="F:ATP binding"/>
    <property type="evidence" value="ECO:0007669"/>
    <property type="project" value="UniProtKB-KW"/>
</dbReference>
<dbReference type="InterPro" id="IPR012693">
    <property type="entry name" value="ABC_transpr_PhnC"/>
</dbReference>
<dbReference type="Gene3D" id="3.40.50.300">
    <property type="entry name" value="P-loop containing nucleotide triphosphate hydrolases"/>
    <property type="match status" value="1"/>
</dbReference>
<dbReference type="InterPro" id="IPR003439">
    <property type="entry name" value="ABC_transporter-like_ATP-bd"/>
</dbReference>
<dbReference type="InterPro" id="IPR027417">
    <property type="entry name" value="P-loop_NTPase"/>
</dbReference>
<keyword evidence="5 9" id="KW-0067">ATP-binding</keyword>
<evidence type="ECO:0000313" key="10">
    <source>
        <dbReference type="Proteomes" id="UP000215126"/>
    </source>
</evidence>
<keyword evidence="10" id="KW-1185">Reference proteome</keyword>
<dbReference type="SMART" id="SM00382">
    <property type="entry name" value="AAA"/>
    <property type="match status" value="1"/>
</dbReference>
<dbReference type="InterPro" id="IPR017871">
    <property type="entry name" value="ABC_transporter-like_CS"/>
</dbReference>
<dbReference type="SUPFAM" id="SSF52540">
    <property type="entry name" value="P-loop containing nucleoside triphosphate hydrolases"/>
    <property type="match status" value="1"/>
</dbReference>
<dbReference type="PANTHER" id="PTHR24220:SF659">
    <property type="entry name" value="TRANSPORTER, PUTATIVE-RELATED"/>
    <property type="match status" value="1"/>
</dbReference>
<evidence type="ECO:0000256" key="3">
    <source>
        <dbReference type="ARBA" id="ARBA00022519"/>
    </source>
</evidence>
<keyword evidence="4" id="KW-0547">Nucleotide-binding</keyword>
<keyword evidence="1" id="KW-0813">Transport</keyword>
<evidence type="ECO:0000256" key="5">
    <source>
        <dbReference type="ARBA" id="ARBA00022840"/>
    </source>
</evidence>
<dbReference type="STRING" id="93222.NA29_16010"/>
<dbReference type="EC" id="3.6.3.27" evidence="9"/>
<sequence length="289" mass="30532">MNTLSKATDGLALTPADALAAAGAAHASTPGACRRTRLAPGVKLAVQNLTMCYANGHTALRDFNLSVGAGEMVVVLGSNGSGKSTLMKCVVGINRPTQGSVNLAGRDLVKLSGEPLREARLPLALISQNANLVKRRSVIANVCCGALGRHRTLSTALGRVPRETIEPARAYLDEVGLLHLEKQRAGTLSGGQAQRVAVARALAQEPHVLLADEPVASLDPEAADEVMRLLRRLATEDGLAVVVVLHQPDLAMRYADRMVGLRRGVMEFDRPAREVSAGQISNLYVTEAS</sequence>
<organism evidence="9 10">
    <name type="scientific">Pandoraea sputorum</name>
    <dbReference type="NCBI Taxonomy" id="93222"/>
    <lineage>
        <taxon>Bacteria</taxon>
        <taxon>Pseudomonadati</taxon>
        <taxon>Pseudomonadota</taxon>
        <taxon>Betaproteobacteria</taxon>
        <taxon>Burkholderiales</taxon>
        <taxon>Burkholderiaceae</taxon>
        <taxon>Pandoraea</taxon>
    </lineage>
</organism>
<dbReference type="PANTHER" id="PTHR24220">
    <property type="entry name" value="IMPORT ATP-BINDING PROTEIN"/>
    <property type="match status" value="1"/>
</dbReference>
<accession>A0A239SIH7</accession>
<dbReference type="GO" id="GO:0016887">
    <property type="term" value="F:ATP hydrolysis activity"/>
    <property type="evidence" value="ECO:0007669"/>
    <property type="project" value="InterPro"/>
</dbReference>
<evidence type="ECO:0000256" key="2">
    <source>
        <dbReference type="ARBA" id="ARBA00022475"/>
    </source>
</evidence>
<proteinExistence type="predicted"/>
<dbReference type="InterPro" id="IPR003593">
    <property type="entry name" value="AAA+_ATPase"/>
</dbReference>
<dbReference type="PROSITE" id="PS00211">
    <property type="entry name" value="ABC_TRANSPORTER_1"/>
    <property type="match status" value="1"/>
</dbReference>